<comment type="caution">
    <text evidence="2">The sequence shown here is derived from an EMBL/GenBank/DDBJ whole genome shotgun (WGS) entry which is preliminary data.</text>
</comment>
<keyword evidence="1" id="KW-0472">Membrane</keyword>
<name>A0A506QZ65_9GAMM</name>
<reference evidence="2 3" key="1">
    <citation type="submission" date="2019-06" db="EMBL/GenBank/DDBJ databases">
        <title>Taxogenomics and systematics of the genus Pantoea.</title>
        <authorList>
            <person name="Tambong J.T."/>
        </authorList>
    </citation>
    <scope>NUCLEOTIDE SEQUENCE [LARGE SCALE GENOMIC DNA]</scope>
    <source>
        <strain evidence="2 3">LMG 24200</strain>
    </source>
</reference>
<gene>
    <name evidence="2" type="ORF">FJW01_00400</name>
</gene>
<protein>
    <submittedName>
        <fullName evidence="2">Colicin V synthesis protein</fullName>
    </submittedName>
</protein>
<keyword evidence="1" id="KW-0812">Transmembrane</keyword>
<evidence type="ECO:0000313" key="3">
    <source>
        <dbReference type="Proteomes" id="UP000317747"/>
    </source>
</evidence>
<sequence>MRDLNMMEIEAVSGAGFWSAFNSAILGAVGAGSAGAIIGGMHGGDGGGILGVGAIGQLVGMLGGGLIGVVAGSVGGWIVGWSDPATVIALVTQFFSNASSGLFHNGPAAK</sequence>
<accession>A0A506QZ65</accession>
<evidence type="ECO:0000256" key="1">
    <source>
        <dbReference type="SAM" id="Phobius"/>
    </source>
</evidence>
<keyword evidence="1" id="KW-1133">Transmembrane helix</keyword>
<proteinExistence type="predicted"/>
<dbReference type="EMBL" id="VHJA01000008">
    <property type="protein sequence ID" value="TPV49978.1"/>
    <property type="molecule type" value="Genomic_DNA"/>
</dbReference>
<feature type="transmembrane region" description="Helical" evidence="1">
    <location>
        <begin position="50"/>
        <end position="79"/>
    </location>
</feature>
<dbReference type="AlphaFoldDB" id="A0A506QZ65"/>
<organism evidence="2 3">
    <name type="scientific">Pantoea deleyi</name>
    <dbReference type="NCBI Taxonomy" id="470932"/>
    <lineage>
        <taxon>Bacteria</taxon>
        <taxon>Pseudomonadati</taxon>
        <taxon>Pseudomonadota</taxon>
        <taxon>Gammaproteobacteria</taxon>
        <taxon>Enterobacterales</taxon>
        <taxon>Erwiniaceae</taxon>
        <taxon>Pantoea</taxon>
    </lineage>
</organism>
<feature type="transmembrane region" description="Helical" evidence="1">
    <location>
        <begin position="20"/>
        <end position="38"/>
    </location>
</feature>
<keyword evidence="3" id="KW-1185">Reference proteome</keyword>
<dbReference type="RefSeq" id="WP_128085416.1">
    <property type="nucleotide sequence ID" value="NZ_CP071406.1"/>
</dbReference>
<evidence type="ECO:0000313" key="2">
    <source>
        <dbReference type="EMBL" id="TPV49978.1"/>
    </source>
</evidence>
<dbReference type="Proteomes" id="UP000317747">
    <property type="component" value="Unassembled WGS sequence"/>
</dbReference>